<dbReference type="Pfam" id="PF00990">
    <property type="entry name" value="GGDEF"/>
    <property type="match status" value="1"/>
</dbReference>
<gene>
    <name evidence="3" type="ORF">DS031_08215</name>
</gene>
<keyword evidence="1" id="KW-1133">Transmembrane helix</keyword>
<proteinExistence type="predicted"/>
<evidence type="ECO:0000259" key="2">
    <source>
        <dbReference type="PROSITE" id="PS50887"/>
    </source>
</evidence>
<dbReference type="InterPro" id="IPR043128">
    <property type="entry name" value="Rev_trsase/Diguanyl_cyclase"/>
</dbReference>
<evidence type="ECO:0000313" key="4">
    <source>
        <dbReference type="Proteomes" id="UP000253314"/>
    </source>
</evidence>
<dbReference type="InterPro" id="IPR000160">
    <property type="entry name" value="GGDEF_dom"/>
</dbReference>
<dbReference type="InterPro" id="IPR029787">
    <property type="entry name" value="Nucleotide_cyclase"/>
</dbReference>
<feature type="transmembrane region" description="Helical" evidence="1">
    <location>
        <begin position="12"/>
        <end position="31"/>
    </location>
</feature>
<dbReference type="SMART" id="SM00267">
    <property type="entry name" value="GGDEF"/>
    <property type="match status" value="1"/>
</dbReference>
<dbReference type="Gene3D" id="3.30.70.270">
    <property type="match status" value="1"/>
</dbReference>
<dbReference type="NCBIfam" id="TIGR00254">
    <property type="entry name" value="GGDEF"/>
    <property type="match status" value="1"/>
</dbReference>
<reference evidence="3 4" key="1">
    <citation type="submission" date="2018-07" db="EMBL/GenBank/DDBJ databases">
        <title>Lottiidibacillus patelloidae gen. nov., sp. nov., isolated from the intestinal tract of a marine limpet and the reclassification of B. taeanensis BH030017T, B. algicola KMM 3737T and B. hwajinpoensis SW-72T as genus Lottiidibacillus.</title>
        <authorList>
            <person name="Liu R."/>
            <person name="Huang Z."/>
        </authorList>
    </citation>
    <scope>NUCLEOTIDE SEQUENCE [LARGE SCALE GENOMIC DNA]</scope>
    <source>
        <strain evidence="3 4">BH030017</strain>
    </source>
</reference>
<keyword evidence="4" id="KW-1185">Reference proteome</keyword>
<dbReference type="PANTHER" id="PTHR44757">
    <property type="entry name" value="DIGUANYLATE CYCLASE DGCP"/>
    <property type="match status" value="1"/>
</dbReference>
<name>A0A366Y172_9BACI</name>
<dbReference type="CDD" id="cd01949">
    <property type="entry name" value="GGDEF"/>
    <property type="match status" value="1"/>
</dbReference>
<dbReference type="PROSITE" id="PS50887">
    <property type="entry name" value="GGDEF"/>
    <property type="match status" value="1"/>
</dbReference>
<sequence length="172" mass="20534">MIYYHFLNDVPLRMGEIIISILLLFPAWWAGKQYDKAEFYFEESKKRKADLNYMAYYDRLTGLPNRYLAEDYLKEALNYEEKNKTVAVMLIGLDRFKMVNDSRGHRYGDFLLKQVSERIQHCRRDSQFTARYGGDKFVVVIKNKRRKEIEKAAEAFIKTCAHPFLINKESFF</sequence>
<organism evidence="3 4">
    <name type="scientific">Bacillus taeanensis</name>
    <dbReference type="NCBI Taxonomy" id="273032"/>
    <lineage>
        <taxon>Bacteria</taxon>
        <taxon>Bacillati</taxon>
        <taxon>Bacillota</taxon>
        <taxon>Bacilli</taxon>
        <taxon>Bacillales</taxon>
        <taxon>Bacillaceae</taxon>
        <taxon>Bacillus</taxon>
    </lineage>
</organism>
<dbReference type="InterPro" id="IPR052155">
    <property type="entry name" value="Biofilm_reg_signaling"/>
</dbReference>
<keyword evidence="1" id="KW-0472">Membrane</keyword>
<dbReference type="PANTHER" id="PTHR44757:SF2">
    <property type="entry name" value="BIOFILM ARCHITECTURE MAINTENANCE PROTEIN MBAA"/>
    <property type="match status" value="1"/>
</dbReference>
<dbReference type="AlphaFoldDB" id="A0A366Y172"/>
<dbReference type="RefSeq" id="WP_113805463.1">
    <property type="nucleotide sequence ID" value="NZ_QOCW01000006.1"/>
</dbReference>
<dbReference type="SUPFAM" id="SSF55073">
    <property type="entry name" value="Nucleotide cyclase"/>
    <property type="match status" value="1"/>
</dbReference>
<dbReference type="Proteomes" id="UP000253314">
    <property type="component" value="Unassembled WGS sequence"/>
</dbReference>
<feature type="domain" description="GGDEF" evidence="2">
    <location>
        <begin position="84"/>
        <end position="172"/>
    </location>
</feature>
<evidence type="ECO:0000256" key="1">
    <source>
        <dbReference type="SAM" id="Phobius"/>
    </source>
</evidence>
<evidence type="ECO:0000313" key="3">
    <source>
        <dbReference type="EMBL" id="RBW70163.1"/>
    </source>
</evidence>
<dbReference type="EMBL" id="QOCW01000006">
    <property type="protein sequence ID" value="RBW70163.1"/>
    <property type="molecule type" value="Genomic_DNA"/>
</dbReference>
<protein>
    <recommendedName>
        <fullName evidence="2">GGDEF domain-containing protein</fullName>
    </recommendedName>
</protein>
<dbReference type="OrthoDB" id="9759607at2"/>
<keyword evidence="1" id="KW-0812">Transmembrane</keyword>
<comment type="caution">
    <text evidence="3">The sequence shown here is derived from an EMBL/GenBank/DDBJ whole genome shotgun (WGS) entry which is preliminary data.</text>
</comment>
<accession>A0A366Y172</accession>